<dbReference type="EMBL" id="SUNI01000009">
    <property type="protein sequence ID" value="TJZ91607.1"/>
    <property type="molecule type" value="Genomic_DNA"/>
</dbReference>
<name>A0A4U0R9E8_9RHOB</name>
<protein>
    <submittedName>
        <fullName evidence="1">Uncharacterized protein</fullName>
    </submittedName>
</protein>
<dbReference type="Proteomes" id="UP000309747">
    <property type="component" value="Unassembled WGS sequence"/>
</dbReference>
<dbReference type="AlphaFoldDB" id="A0A4U0R9E8"/>
<accession>A0A4U0R9E8</accession>
<dbReference type="RefSeq" id="WP_136886143.1">
    <property type="nucleotide sequence ID" value="NZ_SUNI01000009.1"/>
</dbReference>
<proteinExistence type="predicted"/>
<evidence type="ECO:0000313" key="2">
    <source>
        <dbReference type="Proteomes" id="UP000309747"/>
    </source>
</evidence>
<reference evidence="1 2" key="1">
    <citation type="submission" date="2019-04" db="EMBL/GenBank/DDBJ databases">
        <authorList>
            <person name="Li J."/>
        </authorList>
    </citation>
    <scope>NUCLEOTIDE SEQUENCE [LARGE SCALE GENOMIC DNA]</scope>
    <source>
        <strain evidence="1 2">KCTC 42687</strain>
    </source>
</reference>
<evidence type="ECO:0000313" key="1">
    <source>
        <dbReference type="EMBL" id="TJZ91607.1"/>
    </source>
</evidence>
<comment type="caution">
    <text evidence="1">The sequence shown here is derived from an EMBL/GenBank/DDBJ whole genome shotgun (WGS) entry which is preliminary data.</text>
</comment>
<gene>
    <name evidence="1" type="ORF">FA743_10955</name>
</gene>
<sequence length="79" mass="8512">MADQAIKHAIKLAKDMADTMAATGATREQINQALEDALPTLNQIISAERVVAKTQRLRRTLLQAFEQPVDGKGISHGGS</sequence>
<keyword evidence="2" id="KW-1185">Reference proteome</keyword>
<organism evidence="1 2">
    <name type="scientific">Paracoccus gahaiensis</name>
    <dbReference type="NCBI Taxonomy" id="1706839"/>
    <lineage>
        <taxon>Bacteria</taxon>
        <taxon>Pseudomonadati</taxon>
        <taxon>Pseudomonadota</taxon>
        <taxon>Alphaproteobacteria</taxon>
        <taxon>Rhodobacterales</taxon>
        <taxon>Paracoccaceae</taxon>
        <taxon>Paracoccus</taxon>
    </lineage>
</organism>